<evidence type="ECO:0000313" key="2">
    <source>
        <dbReference type="EMBL" id="CAK6975448.1"/>
    </source>
</evidence>
<feature type="compositionally biased region" description="Polar residues" evidence="1">
    <location>
        <begin position="45"/>
        <end position="55"/>
    </location>
</feature>
<feature type="region of interest" description="Disordered" evidence="1">
    <location>
        <begin position="187"/>
        <end position="228"/>
    </location>
</feature>
<name>A0AAV1PVH4_SCOSC</name>
<organism evidence="2 3">
    <name type="scientific">Scomber scombrus</name>
    <name type="common">Atlantic mackerel</name>
    <name type="synonym">Scomber vernalis</name>
    <dbReference type="NCBI Taxonomy" id="13677"/>
    <lineage>
        <taxon>Eukaryota</taxon>
        <taxon>Metazoa</taxon>
        <taxon>Chordata</taxon>
        <taxon>Craniata</taxon>
        <taxon>Vertebrata</taxon>
        <taxon>Euteleostomi</taxon>
        <taxon>Actinopterygii</taxon>
        <taxon>Neopterygii</taxon>
        <taxon>Teleostei</taxon>
        <taxon>Neoteleostei</taxon>
        <taxon>Acanthomorphata</taxon>
        <taxon>Pelagiaria</taxon>
        <taxon>Scombriformes</taxon>
        <taxon>Scombridae</taxon>
        <taxon>Scomber</taxon>
    </lineage>
</organism>
<feature type="region of interest" description="Disordered" evidence="1">
    <location>
        <begin position="45"/>
        <end position="89"/>
    </location>
</feature>
<feature type="compositionally biased region" description="Basic and acidic residues" evidence="1">
    <location>
        <begin position="56"/>
        <end position="71"/>
    </location>
</feature>
<proteinExistence type="predicted"/>
<keyword evidence="3" id="KW-1185">Reference proteome</keyword>
<gene>
    <name evidence="2" type="ORF">FSCOSCO3_A008921</name>
</gene>
<feature type="compositionally biased region" description="Polar residues" evidence="1">
    <location>
        <begin position="72"/>
        <end position="89"/>
    </location>
</feature>
<dbReference type="AlphaFoldDB" id="A0AAV1PVH4"/>
<sequence>MSASARVDVWETNGLELAVACGPSVSAIGWMDICKWLKKPEITPSASLQPGSRSTGEAEEHLPRPNTRQERGNCNSTEDPASLHQASQSVSSPAAFSNFELCVDAETYRQLAESAEPVQDMMNNTPSAQHHCVSLVRVVTSSFPAVFINHIKPSSHLPQELLSFRTNEEKHRGHNFDSCTADKLNIRLLQSPPPPSNTQQRGEEERRRGEEERRGEERRGEEGRRRGGFLSVTPWHFPNCISEKMQTFVGSGQSQLHIMRLFFLHVRSIHPDDGTETGSEVDVNTSNVFITTMDVWRRLQRREEAVCPDHKNHYV</sequence>
<dbReference type="EMBL" id="CAWUFR010000300">
    <property type="protein sequence ID" value="CAK6975448.1"/>
    <property type="molecule type" value="Genomic_DNA"/>
</dbReference>
<accession>A0AAV1PVH4</accession>
<protein>
    <submittedName>
        <fullName evidence="2">Uncharacterized protein</fullName>
    </submittedName>
</protein>
<comment type="caution">
    <text evidence="2">The sequence shown here is derived from an EMBL/GenBank/DDBJ whole genome shotgun (WGS) entry which is preliminary data.</text>
</comment>
<feature type="compositionally biased region" description="Basic and acidic residues" evidence="1">
    <location>
        <begin position="201"/>
        <end position="225"/>
    </location>
</feature>
<evidence type="ECO:0000313" key="3">
    <source>
        <dbReference type="Proteomes" id="UP001314229"/>
    </source>
</evidence>
<reference evidence="2 3" key="1">
    <citation type="submission" date="2024-01" db="EMBL/GenBank/DDBJ databases">
        <authorList>
            <person name="Alioto T."/>
            <person name="Alioto T."/>
            <person name="Gomez Garrido J."/>
        </authorList>
    </citation>
    <scope>NUCLEOTIDE SEQUENCE [LARGE SCALE GENOMIC DNA]</scope>
</reference>
<evidence type="ECO:0000256" key="1">
    <source>
        <dbReference type="SAM" id="MobiDB-lite"/>
    </source>
</evidence>
<dbReference type="Proteomes" id="UP001314229">
    <property type="component" value="Unassembled WGS sequence"/>
</dbReference>